<protein>
    <recommendedName>
        <fullName evidence="3">DUF1289 domain-containing protein</fullName>
    </recommendedName>
</protein>
<keyword evidence="2" id="KW-1185">Reference proteome</keyword>
<organism evidence="1 2">
    <name type="scientific">Rhodoferax koreensis</name>
    <dbReference type="NCBI Taxonomy" id="1842727"/>
    <lineage>
        <taxon>Bacteria</taxon>
        <taxon>Pseudomonadati</taxon>
        <taxon>Pseudomonadota</taxon>
        <taxon>Betaproteobacteria</taxon>
        <taxon>Burkholderiales</taxon>
        <taxon>Comamonadaceae</taxon>
        <taxon>Rhodoferax</taxon>
    </lineage>
</organism>
<dbReference type="KEGG" id="rhy:RD110_07405"/>
<evidence type="ECO:0000313" key="1">
    <source>
        <dbReference type="EMBL" id="APW37044.1"/>
    </source>
</evidence>
<dbReference type="AlphaFoldDB" id="A0A1P8JTF5"/>
<accession>A0A1P8JTF5</accession>
<dbReference type="Pfam" id="PF06945">
    <property type="entry name" value="DUF1289"/>
    <property type="match status" value="1"/>
</dbReference>
<dbReference type="PANTHER" id="PTHR35175">
    <property type="entry name" value="DUF1289 DOMAIN-CONTAINING PROTEIN"/>
    <property type="match status" value="1"/>
</dbReference>
<evidence type="ECO:0000313" key="2">
    <source>
        <dbReference type="Proteomes" id="UP000186609"/>
    </source>
</evidence>
<dbReference type="Proteomes" id="UP000186609">
    <property type="component" value="Chromosome"/>
</dbReference>
<dbReference type="PANTHER" id="PTHR35175:SF2">
    <property type="entry name" value="DUF1289 DOMAIN-CONTAINING PROTEIN"/>
    <property type="match status" value="1"/>
</dbReference>
<dbReference type="OrthoDB" id="8911262at2"/>
<evidence type="ECO:0008006" key="3">
    <source>
        <dbReference type="Google" id="ProtNLM"/>
    </source>
</evidence>
<dbReference type="InterPro" id="IPR010710">
    <property type="entry name" value="DUF1289"/>
</dbReference>
<dbReference type="RefSeq" id="WP_076198133.1">
    <property type="nucleotide sequence ID" value="NZ_CP019236.1"/>
</dbReference>
<proteinExistence type="predicted"/>
<reference evidence="1 2" key="1">
    <citation type="submission" date="2017-01" db="EMBL/GenBank/DDBJ databases">
        <authorList>
            <person name="Mah S.A."/>
            <person name="Swanson W.J."/>
            <person name="Moy G.W."/>
            <person name="Vacquier V.D."/>
        </authorList>
    </citation>
    <scope>NUCLEOTIDE SEQUENCE [LARGE SCALE GENOMIC DNA]</scope>
    <source>
        <strain evidence="1 2">DCY110</strain>
    </source>
</reference>
<dbReference type="STRING" id="1842727.RD110_07405"/>
<name>A0A1P8JTF5_9BURK</name>
<sequence length="92" mass="9835">MADIPSTPSLEAEARRLAREDAVRRVAARADTVALAGDDVPSPCISVCRIDAHAGLCEGCFRTLDEISGWSRASPAAKRAVWQAIRLRMTAG</sequence>
<dbReference type="EMBL" id="CP019236">
    <property type="protein sequence ID" value="APW37044.1"/>
    <property type="molecule type" value="Genomic_DNA"/>
</dbReference>
<gene>
    <name evidence="1" type="ORF">RD110_07405</name>
</gene>